<evidence type="ECO:0000313" key="3">
    <source>
        <dbReference type="Proteomes" id="UP001446871"/>
    </source>
</evidence>
<accession>A0ABR1TMR1</accession>
<proteinExistence type="predicted"/>
<name>A0ABR1TMR1_9PEZI</name>
<organism evidence="2 3">
    <name type="scientific">Apiospora saccharicola</name>
    <dbReference type="NCBI Taxonomy" id="335842"/>
    <lineage>
        <taxon>Eukaryota</taxon>
        <taxon>Fungi</taxon>
        <taxon>Dikarya</taxon>
        <taxon>Ascomycota</taxon>
        <taxon>Pezizomycotina</taxon>
        <taxon>Sordariomycetes</taxon>
        <taxon>Xylariomycetidae</taxon>
        <taxon>Amphisphaeriales</taxon>
        <taxon>Apiosporaceae</taxon>
        <taxon>Apiospora</taxon>
    </lineage>
</organism>
<dbReference type="EMBL" id="JAQQWM010000009">
    <property type="protein sequence ID" value="KAK8047882.1"/>
    <property type="molecule type" value="Genomic_DNA"/>
</dbReference>
<evidence type="ECO:0000313" key="2">
    <source>
        <dbReference type="EMBL" id="KAK8047882.1"/>
    </source>
</evidence>
<keyword evidence="3" id="KW-1185">Reference proteome</keyword>
<comment type="caution">
    <text evidence="2">The sequence shown here is derived from an EMBL/GenBank/DDBJ whole genome shotgun (WGS) entry which is preliminary data.</text>
</comment>
<protein>
    <submittedName>
        <fullName evidence="2">Uncharacterized protein</fullName>
    </submittedName>
</protein>
<feature type="region of interest" description="Disordered" evidence="1">
    <location>
        <begin position="1"/>
        <end position="26"/>
    </location>
</feature>
<gene>
    <name evidence="2" type="ORF">PG996_015946</name>
</gene>
<sequence>MSDDSQPLTSKPKPDTIMPTRDSQVSATDLTMSKEPEYNATNSAGTAAHRTNVSPLLNLPTELRDEIYGYFIINQQTRAEAWDYLIKRNLWVRVTLNKVDDPFGPRTFADKLKWYQEFDNSPTTRFDGSCSRPLYQPYFPRYEGGSPSKSSEVLASEASVSLWLGEIYDPSDNAAVDKNSTQISFMFAYEPRRYSIFIRELLDNASEYKSMTIKPSPVTVPGSTRFAKLIEPMSTIRGLDKVSFVGTADSPTIQALGQDMRLPFDSDLDAIKNARYTLDQGHAAEIKGCYSAAMRHYEFGLDHEPGISLNRLRREHAEGTLVRNSLSHIKTETCIGFSRSAHKFVAEIRQLAPGRPLHTIDGIGMWIGRSIHWAREAFAFVGMTDLQRREAHLYSALAFQTEAEFMENIPWEERYWAPISYYPFQYHWHSPVDFWDDGRESYEAAAKNLFYAKEIDPSYDILAQLDEGDRAICRQIQSPPPEGFEVLERKIPLMDDWRGDPDMWTEWCRKSSPWMKKLLEQRHIVDSGTEPESQDDLAARYSAVGVTWYNLDRDITAGDDSLRMITDNPDYQD</sequence>
<reference evidence="2 3" key="1">
    <citation type="submission" date="2023-01" db="EMBL/GenBank/DDBJ databases">
        <title>Analysis of 21 Apiospora genomes using comparative genomics revels a genus with tremendous synthesis potential of carbohydrate active enzymes and secondary metabolites.</title>
        <authorList>
            <person name="Sorensen T."/>
        </authorList>
    </citation>
    <scope>NUCLEOTIDE SEQUENCE [LARGE SCALE GENOMIC DNA]</scope>
    <source>
        <strain evidence="2 3">CBS 83171</strain>
    </source>
</reference>
<evidence type="ECO:0000256" key="1">
    <source>
        <dbReference type="SAM" id="MobiDB-lite"/>
    </source>
</evidence>
<dbReference type="Proteomes" id="UP001446871">
    <property type="component" value="Unassembled WGS sequence"/>
</dbReference>